<sequence length="73" mass="7859">GKKGAGKGKNTKTFRGHAATKAGEPICFRFNQSEGCAIPSCKFKHVCSHCFDVNHNFIGCPKRRPAADTAGKH</sequence>
<comment type="caution">
    <text evidence="1">The sequence shown here is derived from an EMBL/GenBank/DDBJ whole genome shotgun (WGS) entry which is preliminary data.</text>
</comment>
<protein>
    <submittedName>
        <fullName evidence="1">SWP2 protein</fullName>
    </submittedName>
</protein>
<organism evidence="1 2">
    <name type="scientific">Symbiodinium pilosum</name>
    <name type="common">Dinoflagellate</name>
    <dbReference type="NCBI Taxonomy" id="2952"/>
    <lineage>
        <taxon>Eukaryota</taxon>
        <taxon>Sar</taxon>
        <taxon>Alveolata</taxon>
        <taxon>Dinophyceae</taxon>
        <taxon>Suessiales</taxon>
        <taxon>Symbiodiniaceae</taxon>
        <taxon>Symbiodinium</taxon>
    </lineage>
</organism>
<dbReference type="Proteomes" id="UP000649617">
    <property type="component" value="Unassembled WGS sequence"/>
</dbReference>
<keyword evidence="2" id="KW-1185">Reference proteome</keyword>
<gene>
    <name evidence="1" type="primary">SWP2</name>
    <name evidence="1" type="ORF">SPIL2461_LOCUS10777</name>
</gene>
<reference evidence="1" key="1">
    <citation type="submission" date="2021-02" db="EMBL/GenBank/DDBJ databases">
        <authorList>
            <person name="Dougan E. K."/>
            <person name="Rhodes N."/>
            <person name="Thang M."/>
            <person name="Chan C."/>
        </authorList>
    </citation>
    <scope>NUCLEOTIDE SEQUENCE</scope>
</reference>
<dbReference type="EMBL" id="CAJNIZ010020642">
    <property type="protein sequence ID" value="CAE7443320.1"/>
    <property type="molecule type" value="Genomic_DNA"/>
</dbReference>
<name>A0A812RJU3_SYMPI</name>
<evidence type="ECO:0000313" key="1">
    <source>
        <dbReference type="EMBL" id="CAE7443320.1"/>
    </source>
</evidence>
<evidence type="ECO:0000313" key="2">
    <source>
        <dbReference type="Proteomes" id="UP000649617"/>
    </source>
</evidence>
<proteinExistence type="predicted"/>
<accession>A0A812RJU3</accession>
<feature type="non-terminal residue" evidence="1">
    <location>
        <position position="1"/>
    </location>
</feature>
<dbReference type="AlphaFoldDB" id="A0A812RJU3"/>